<dbReference type="AlphaFoldDB" id="A0A5B6WIL1"/>
<proteinExistence type="predicted"/>
<evidence type="ECO:0000313" key="1">
    <source>
        <dbReference type="EMBL" id="KAA3481741.1"/>
    </source>
</evidence>
<gene>
    <name evidence="1" type="ORF">EPI10_022082</name>
</gene>
<protein>
    <submittedName>
        <fullName evidence="1">GroES-like zinc-binding alcohol dehydrogenase family protein</fullName>
    </submittedName>
</protein>
<sequence length="81" mass="8983">MVVYINLGKPLVSKVWINGEIQRVVYEPLLTICFTCGRYGHGKELFSWTMGNQSQEEGKESTVGSRVNMADMTIALGVFGP</sequence>
<dbReference type="EMBL" id="SMMG02000003">
    <property type="protein sequence ID" value="KAA3481741.1"/>
    <property type="molecule type" value="Genomic_DNA"/>
</dbReference>
<keyword evidence="2" id="KW-1185">Reference proteome</keyword>
<dbReference type="OrthoDB" id="1002340at2759"/>
<organism evidence="1 2">
    <name type="scientific">Gossypium australe</name>
    <dbReference type="NCBI Taxonomy" id="47621"/>
    <lineage>
        <taxon>Eukaryota</taxon>
        <taxon>Viridiplantae</taxon>
        <taxon>Streptophyta</taxon>
        <taxon>Embryophyta</taxon>
        <taxon>Tracheophyta</taxon>
        <taxon>Spermatophyta</taxon>
        <taxon>Magnoliopsida</taxon>
        <taxon>eudicotyledons</taxon>
        <taxon>Gunneridae</taxon>
        <taxon>Pentapetalae</taxon>
        <taxon>rosids</taxon>
        <taxon>malvids</taxon>
        <taxon>Malvales</taxon>
        <taxon>Malvaceae</taxon>
        <taxon>Malvoideae</taxon>
        <taxon>Gossypium</taxon>
    </lineage>
</organism>
<accession>A0A5B6WIL1</accession>
<comment type="caution">
    <text evidence="1">The sequence shown here is derived from an EMBL/GenBank/DDBJ whole genome shotgun (WGS) entry which is preliminary data.</text>
</comment>
<evidence type="ECO:0000313" key="2">
    <source>
        <dbReference type="Proteomes" id="UP000325315"/>
    </source>
</evidence>
<reference evidence="1" key="1">
    <citation type="submission" date="2019-08" db="EMBL/GenBank/DDBJ databases">
        <authorList>
            <person name="Liu F."/>
        </authorList>
    </citation>
    <scope>NUCLEOTIDE SEQUENCE [LARGE SCALE GENOMIC DNA]</scope>
    <source>
        <strain evidence="1">PA1801</strain>
        <tissue evidence="1">Leaf</tissue>
    </source>
</reference>
<name>A0A5B6WIL1_9ROSI</name>
<dbReference type="Proteomes" id="UP000325315">
    <property type="component" value="Unassembled WGS sequence"/>
</dbReference>